<dbReference type="CDD" id="cd00096">
    <property type="entry name" value="Ig"/>
    <property type="match status" value="3"/>
</dbReference>
<dbReference type="PROSITE" id="PS50853">
    <property type="entry name" value="FN3"/>
    <property type="match status" value="37"/>
</dbReference>
<feature type="region of interest" description="Disordered" evidence="12">
    <location>
        <begin position="5398"/>
        <end position="5436"/>
    </location>
</feature>
<dbReference type="InterPro" id="IPR003599">
    <property type="entry name" value="Ig_sub"/>
</dbReference>
<dbReference type="FunFam" id="2.60.40.10:FF:000127">
    <property type="entry name" value="titin isoform X1"/>
    <property type="match status" value="5"/>
</dbReference>
<dbReference type="SMART" id="SM00220">
    <property type="entry name" value="S_TKc"/>
    <property type="match status" value="1"/>
</dbReference>
<dbReference type="InterPro" id="IPR003598">
    <property type="entry name" value="Ig_sub2"/>
</dbReference>
<evidence type="ECO:0000256" key="8">
    <source>
        <dbReference type="ARBA" id="ARBA00022840"/>
    </source>
</evidence>
<dbReference type="FunFam" id="3.30.200.20:FF:000249">
    <property type="entry name" value="twitchin isoform X2"/>
    <property type="match status" value="1"/>
</dbReference>
<keyword evidence="7" id="KW-0547">Nucleotide-binding</keyword>
<evidence type="ECO:0000256" key="6">
    <source>
        <dbReference type="ARBA" id="ARBA00022737"/>
    </source>
</evidence>
<evidence type="ECO:0000256" key="11">
    <source>
        <dbReference type="SAM" id="Coils"/>
    </source>
</evidence>
<dbReference type="InterPro" id="IPR000719">
    <property type="entry name" value="Prot_kinase_dom"/>
</dbReference>
<dbReference type="OrthoDB" id="504170at2759"/>
<dbReference type="PRINTS" id="PR00014">
    <property type="entry name" value="FNTYPEIII"/>
</dbReference>
<dbReference type="FunFam" id="2.60.40.10:FF:001845">
    <property type="entry name" value="Bent, isoform H"/>
    <property type="match status" value="1"/>
</dbReference>
<dbReference type="FunFam" id="2.60.40.10:FF:000567">
    <property type="entry name" value="Uncharacterized protein, isoform G"/>
    <property type="match status" value="4"/>
</dbReference>
<keyword evidence="10" id="KW-0393">Immunoglobulin domain</keyword>
<dbReference type="SUPFAM" id="SSF48726">
    <property type="entry name" value="Immunoglobulin"/>
    <property type="match status" value="36"/>
</dbReference>
<feature type="compositionally biased region" description="Basic and acidic residues" evidence="12">
    <location>
        <begin position="4313"/>
        <end position="4324"/>
    </location>
</feature>
<protein>
    <submittedName>
        <fullName evidence="13">Uncharacterized protein</fullName>
    </submittedName>
</protein>
<dbReference type="FunFam" id="2.60.40.10:FF:000080">
    <property type="entry name" value="Myosin light chain kinase, smooth muscle"/>
    <property type="match status" value="1"/>
</dbReference>
<dbReference type="FunFam" id="2.60.40.10:FF:000012">
    <property type="entry name" value="titin isoform X1"/>
    <property type="match status" value="1"/>
</dbReference>
<feature type="region of interest" description="Disordered" evidence="12">
    <location>
        <begin position="4015"/>
        <end position="4034"/>
    </location>
</feature>
<dbReference type="VEuPathDB" id="VectorBase:AAEL002565"/>
<dbReference type="InterPro" id="IPR036179">
    <property type="entry name" value="Ig-like_dom_sf"/>
</dbReference>
<dbReference type="SUPFAM" id="SSF56112">
    <property type="entry name" value="Protein kinase-like (PK-like)"/>
    <property type="match status" value="1"/>
</dbReference>
<dbReference type="FunFam" id="2.60.40.10:FF:000097">
    <property type="entry name" value="Bent, isoform F"/>
    <property type="match status" value="5"/>
</dbReference>
<feature type="region of interest" description="Disordered" evidence="12">
    <location>
        <begin position="5494"/>
        <end position="5525"/>
    </location>
</feature>
<dbReference type="FunFam" id="2.60.40.10:FF:000440">
    <property type="entry name" value="Bent, isoform C"/>
    <property type="match status" value="1"/>
</dbReference>
<reference evidence="13 14" key="1">
    <citation type="submission" date="2017-06" db="EMBL/GenBank/DDBJ databases">
        <title>Aedes aegypti genome working group (AGWG) sequencing and assembly.</title>
        <authorList>
            <consortium name="Aedes aegypti Genome Working Group (AGWG)"/>
            <person name="Matthews B.J."/>
        </authorList>
    </citation>
    <scope>NUCLEOTIDE SEQUENCE [LARGE SCALE GENOMIC DNA]</scope>
    <source>
        <strain evidence="13 14">LVP_AGWG</strain>
    </source>
</reference>
<dbReference type="InterPro" id="IPR036116">
    <property type="entry name" value="FN3_sf"/>
</dbReference>
<dbReference type="FunFam" id="2.60.40.10:FF:000003">
    <property type="entry name" value="Titin isoform E"/>
    <property type="match status" value="2"/>
</dbReference>
<evidence type="ECO:0000256" key="2">
    <source>
        <dbReference type="ARBA" id="ARBA00006692"/>
    </source>
</evidence>
<dbReference type="FunFam" id="1.10.510.10:FF:000321">
    <property type="entry name" value="Bent, isoform C"/>
    <property type="match status" value="1"/>
</dbReference>
<feature type="region of interest" description="Disordered" evidence="12">
    <location>
        <begin position="761"/>
        <end position="809"/>
    </location>
</feature>
<keyword evidence="4" id="KW-0963">Cytoplasm</keyword>
<dbReference type="FunFam" id="2.60.40.10:FF:000504">
    <property type="entry name" value="Bent, isoform J"/>
    <property type="match status" value="1"/>
</dbReference>
<keyword evidence="6" id="KW-0677">Repeat</keyword>
<dbReference type="InterPro" id="IPR003961">
    <property type="entry name" value="FN3_dom"/>
</dbReference>
<organism evidence="13 14">
    <name type="scientific">Aedes aegypti</name>
    <name type="common">Yellowfever mosquito</name>
    <name type="synonym">Culex aegypti</name>
    <dbReference type="NCBI Taxonomy" id="7159"/>
    <lineage>
        <taxon>Eukaryota</taxon>
        <taxon>Metazoa</taxon>
        <taxon>Ecdysozoa</taxon>
        <taxon>Arthropoda</taxon>
        <taxon>Hexapoda</taxon>
        <taxon>Insecta</taxon>
        <taxon>Pterygota</taxon>
        <taxon>Neoptera</taxon>
        <taxon>Endopterygota</taxon>
        <taxon>Diptera</taxon>
        <taxon>Nematocera</taxon>
        <taxon>Culicoidea</taxon>
        <taxon>Culicidae</taxon>
        <taxon>Culicinae</taxon>
        <taxon>Aedini</taxon>
        <taxon>Aedes</taxon>
        <taxon>Stegomyia</taxon>
    </lineage>
</organism>
<dbReference type="InterPro" id="IPR013106">
    <property type="entry name" value="Ig_V-set"/>
</dbReference>
<sequence length="7935" mass="892439">MADHDFAPSFTQKPQLRQEDDGNRLVFECQLIAKPKPAIEWYRSEELLSQNARTKFKIQSFGENKYFVVLELDDVIDTDAGLYKVKAKNRMGEVSASINLNFSPVDEPVEKQIDGLAPTFIKKPSIQQENDGKRLIFECQIQADPKPQIRWSHNSKVIDNTPRHKFKVQNDGKLYFATLEVDNVTFEDSGKYKVTAKNELGESSATISLNFDTNENDRGFAPSFVEKPKIIPNKLGTLITMKCRCRSKPKPTVKWMRKKQEVKSSNKVALEVKTVDEDTYELTLNIKDPSAEDGGSYSCVISNEFGESSATLNLNIESEQESTKNAPIFVEKPHIVSLDNGKLVRMECKVKTDLKPDITWTREGRIIQETSKLKITMTAEKDVYHISLVLKDPQTEDSGTYKCNIKNILGELNANLILNIEIVPVIKEKPKLVTNVKKRTASIECAVASRFKPECIWMKETTVIKETHRHMIKIEETRQGEFSVKLNITELSEADFGAYKLVAKNDKGQATSQVIEIKDIVFEKPPPTKPIIDPKLKDVEVDEGGNLTLAVGLVHPDRHFKVYWMKNKTILKTSETVIQEFSGRMAKLTVKNCTVEDAGTYKVSISNEQQSDESEAKVKIIEKPKPKEEEKKKKVVKKVEEKVEEKKVEEKKVEEKKVEVKVEEKKAEVKVEEKKAEVKKTEVKVEEKKAEVKVEQKKAEIKVEKKAEEKKVEEKKVEEKKEVKKKVAAKKEEKIEIKVEEAKKEDKIEIKVEEAKKPEVPKIMETKEPEPKKGLEAPSIEIVRDKGGSRRGSFLDDRRPSLLMGDDTKLRPGEVVDERKKRRPSIDVRRPSIQDMDEKINLPSTPLRDIGEPGKPAVIVDFQESYSAVEDQTGYISVQVEGNPAPTWKFFKGITELIDGGRYKHHTDGESNTITLCIRKVKPNDEGKYKVVVSNPHGEDSAEVQLYVSDSSGMDFRAMLKKRKYAKWAKEKEEMVIDLKEVEKPKPQLKKVERKQDTFSRPLVDITCKEGREKKVIFECAFTKPNAKAKWMLRKDEIFTGPKYKFKTEGDVYSCLIINPKVEDSGKYTIEIAGISCFAYLTVEEADPVYKFTKTLKKNEKGFITHDTHLECAVDNSLAPISWWKGETKLENDGEKYVIGKDLNGTVTLIIKNSVLEDADTYTCKIEKQTDKTETKLKILEYNYKFTKVLKSQQLFVKDTVTLACELDHVLGTVEWFKGDEKIVESDKVQIIKDGRKHKLVLKDVAKADSGMYRCVSNADKTEAEIFVKRPNKFMKKLKDTTGDETKECVLDIQVQDEEADVQFFLGETEIVKNDRIDIVSPGDGTWKLVYKKLELGDAGEITCVCGPLTSKCTLKVNKKETKPKFEVPPKVETPAKVEKVLEVPFTTGESRQSKVTAKVFKDGKPVTPAEVDIVVENDKLVLKFKKTEFQDSGEFKIVLENATGAEEHTTNVVFQDKPQAPQDIECTNIFQTRCVVKWKAPVNDGGAPLTKYVLERQDVFKRSGWDKLEDVPGDQTKFSVTDLTPGRHYKFRVKAVNKMGESDYCSMEEDIIAKDPWNEPDPPRDLVISNWDKEFVDLAWKVPKSDGGAPIQSYIVEYKPYTAANWKQYETVGPTQLKTTVKNLTVGETFEFRVKATNQGGESKPSNSTEPLKIRDRYVKPFIEGDGIKPITLKKGQTIRYYVQYGGEPEPEVVWEKDDILIICDSEKRKTIDVESCATTLNVRHSVRADSGTYKLKLKNSSGEFVTAAKVLVLDVPSQPVGPIKIEKARSNHVVISWQPPEDTGGCPLTGYLLEKMDVENGTWLQAGECGPEQLTFDFQHLQKGRKFEFRVKAYNKEGESTPLETLLAVKTVNPYDPPEAPGKPAVDDYGVDFVELKWAAPEKDGGRPVTHYIIECKNKFMTDWGECAKTETPDTVCKVHGLKEKVVYQFRVRAVNKGGTSKPSEPSENHTVKHKNLKPRIDRTNLKNLTIKVGKSMLWSVDVKGEPEPDISWSWRDNIPLTVSENIKIETGNYHTNFSIKDAKRADTGKYKILATNASGKDEAEVELVVLGAPGKCQGKLEVSNVTKKGLKLKWKKPLDDGGCPIKEYKIEKLKNRNGKWVRCGTVKGGPEILEADITGLDEGATYKFRVFGVNDEGESEPLESEEVVAKNPFDEPWKPGQPEIVDFDNKSVKLKWAPPKSDGGAPITQYVIQKKERFKDWEDVKEVPGHETTATVEDLKENTELQFRIVAVNKAGRSPESDPTATHKVKHRALKPRIDRTNLKPIVVRGGKMVHYDVNVKGEPEPEITWVLKEKPVFADDHYEIINKDYNTKFTIKDSMRSKHSGVYEIIAKNEHGMDKEKVEITVLASPSKPKGPLEVKDVTKNGCKLKWKKPEDDGGKPITGYQLEKYDQKVGRWVPIGKTPGDTEEFDVTGLQEGQHYKFRVKAINDEGESEPLETEEYTVAKNPFDKPKAPTDLVINDWDNSSVTLQWKRPSSDGGAPISGYFIEKKERGETKWEPALTTYSPECQAKIPDLPEKRTYQFRVSAINKAGTGEASDPTGFHTVKHRYLRPRIDRTNLTPITIKAGLSVQYDIDIEGEPAPTVKWFHGDKEVVTDADYKIDNVDYNTKFFIMRGRRNLSGKYTIVATNSQGEDRAEVEITILSKPGTPEGPLEASEVHKHGCKLKWKPPLDDGGMPIDGYEIEKLDPLTGQWIPCGQSSTPEANISGLQEGKQYKFRVKAFNKEGDSEPLEMETVVIAKDPFSEPSKPGRPTPTDWGKDFVDLEWTKPKSDGGAPITEYIIQKRDKSSRKWQDAATVSGDRTRGTVEDVEEGHEYEFRVIAVNKAGPSEPSDISDSVVAKPRNLAPRIDRKNLDKKVLRFGQLLNVEADVTGEPAPQITWELKGKPITGKEDERIRLDNEDYKTNLIIRNLKRSDSGIYKVTAKNKNGTDTVEMELVVLAKPSKCMGPLKVSDVTAEGCKLAWLPPEDDGGEPVQAYVVERMDVDSGRWIQVCETRFPEADVTGLQEGKDYMFRVKAVNSEGESEPLETETSTRAKNPYDAPSAPGKPKATDWSRKHVMLEWAEPESDGGAPITKYIIEKKDINSTKWMKAMETDGPVNKAKVQDLFEGTTYQFRVKAVNKGGPSPYSPLSDPVLVKDRFAPPRIDRSTLKNMTLKGGQSLRLDCKISGEPAPTKYWLLNKARVEKDNPEIRVEFEDYRAKLTIGGVTRAHNGTYEIKAENSSGYDEHQFTITVLDKPTAPEGPLKVSNVHKEGCSLKWNPPLDDGGVPIDHYNVEKFDKETGRWVPVGRTPDTHMDVTNLEPGQEYLFRVSAVNDEGISEPLSTEQFIMAKNPFDEPGKPGTPEAYDWDRNFIELRWTPPVCDGGSPITKYIVEKREHGTIKWIRAAEVIGNKCEAKVTELNEGEVYEFKVRAVNEAGPGVWSDHSKPITAKPRKLPPKIDRRNLKNLSVAIGEPFGFDVKISGEPAPDVDWTINDRMVTVTTTRTIDNVPYNSKFANTNPDRRDSGKYVIKATNKFGTDQVEITVTVRSKPSAPEGPLEVKDMTKDSCRLEWQKPKDDGGVPIDHYVVEKFDPDNGIWMTAGKVEWPFTEFPVEGLIPGHRYKFRVKAVNAEGESDPLESAGTYLAKDSFSVPDTPSAPTVVDWSENHAVLKWPEPDDGGSPITGYIIEKKDKYSPIWEKACETTSPSPTATVGGLVEGNEYQFRVIAVNKAGQSDPSDASRTFTAKPRFAPPKIDRRTIRDVSISAGSMLKFDVNVSGEPAPKCEWRVNKATVSSDRRLEILNTDYNSKFILRPANRNDSGDYEITATNSSGRDYVCVQVTVTDKPGAPEGPLQVSDVTKETCKLKWKRPRDDGGCDIEYYQIERFDEDANAWVPHARSVETNADISGLQNGKKYKFRVSAVNAEGESKPLEQVGDFIAKNPFDEPSAPQNCKATDWGPDFVKLAWLPPISDGGSPVTGYIVEVKDKYGEWEKKMQVPADATAAEVPDLMEGQKYEFRVRAVNDAGPGAPSNATPPIICKPKNQPPKIDRTNLIDVRIKAGNNVVFDVKVTGEPIPTTKWLLNKRELKQNERFKIQDYDYNTKITIRSATRGESGTYTIEAENENGKDTATVFVTVLDVPSPPGGPLKVPEITANGAILEWRAPEDDGGLPIDNYIIEKLDEAKGTWVYAGDSGSSKCQAEIDGLIEGHSYKFRVRAQNKMGKSEPLSMANAVVAKNPFRAPQRPENLTITDYDKDYVELEWKAPENDGGAPITGYVVEKLSKYSGDWEKCAEVEGDACTAKVPDLIEGTAYQFRVKAINRAGEGEASKPTDSHIARSKNQPPKIDRYSLSNVKIRAGLTFEFDVPVQGEPVPAKEWTHKDNMIINTDRVKVVYENYRTKLRVMDVKRSDSGVYTLTAKNKNGIDIADVNVVVLDVPAPPEGPIRHENLSKTGVTLMWRPPKDDGGSEILHYVVEKLDTDQLRWIPVGETISTKIRPDNLIEGHSYQFRVRAVNKQGESIPLSTSQPITAKDPYTKPDKPGKPVVVDWSDNYVTLEWSIPKKDGGSPITSYVVEKKPRYGDWKFAGEFTELFKPHAKITDLVKDEEYEFRICAVNKAGVSDPSESSDPIVCKSRFVPPHFDKNALKDLIVPVGKKIAYNVTVEASPNVTATWKRDGVVIPESQRVIREAYNNEVSLEIPFSIREDCGMYTLIVKNSCGEYSASGHVTVLDKPSPPEGPLRITNITTEGCHLEWKLPKDDGGSPITHYVIEKMDMSRGTWSAAGMSTSLANEISRLIHNKRYSFRVKAVNEIGESEPLESSHPIVAKNDFEEPSQPPKPQVVDWDANSVSLEWNAPKSDGGAPITEYIVQKKEKDSPYWSTAGRVPGIQRNLKVPDLATETEWEFRVIAVNAAGESEPSDASDAVLTRSRFIAPKIVTPLRDMVVKAGLIFHLDVNFTGEPAPEVVWTLNGKPVESDKRTTMTAVGHHTIVHTVNCNRGDSGDYKLKISNSSGTDEGSLHLTVLDRPDPPEGPMNYEEITEKSVTISWKPPKDNGGSEITGYVVEKKDLTHGGGWVPAVAYVSPKYTHTVVPRLNKGNKYEFRVMAENLQGRSDGLMSKHPVVAKDQFVVPGPPTKPDITDSNYDFITLSWKPPISDGGSRISGYNIERRDTATGRWIQANKYPIPNIEFTDTGVMRGHQYDYRVSAVNAAGQGQPSDPSSKCWAKPMQQAPKLNLDSFGKRTIKVRAGEPIIITIPLVGAPIPTVEWFRNGVKIPETSRTTIDTNSEHTVFRVERSERKDSDTYKIKASNQYGEDTREFEVIVVDRPQPPRNVFALETTQDTVTLNWDPPKDDGGSEITGYSIEYKEFPSDNWKMVYGTVPRCAHTIKHLTENHEYIFRVRAENIYGASDPTESKTISPKSPDPPQTVDKPAVEDYTPSSCTISWKPPRVQTRPVTGYIVEKRERGTGEWVQVNNYPTVNTTYTIPDLMEGFRYEFRVKSVNDVGVSKPSEPTDPITAQYQRKRPNQPDPPSIDKISRNNVTLSWRTLRRDAKEKIKGYLIQYRIKDEDKWIDSNSAADLCSDQSYRVENLEENKEYQFRLIAVNDIGSSDPSRPSISVILQEQPNKPMMDLRNVRDITVRAGEDFNIHIPYTAFPKPVATWFANDEQLDDKDTRVHQQLTDEAAIFVVTNSKRTDSKQYRLMLKNPSGYDIATCNVKVLDRPSKPENIGVESYGGEHLTLCWNAPLDDGGSPVTNYVVERKEKNSSNWTKVSSYCTTTYLKIRNLRINQQYEFRVYAENKYGMSEPAQSDTIIAKHPFDVPTQPGTPTRVETTEDSVTITWIKPASNGGSPITHYIVEKRPAAEGTWTKVQQGTLKDLMCKVSGLTENREYIFRVAAVNAAGQSPFSAASDPIMVTAAFTAPKITSDIGMRDILVIARDPFKIIVPFSASPRPDAFWLVNGNEVSRNERIELQVTDTEAIFKNDNAKRLDSGSYTIHLVNCVGKDSASCRVLVVDKPTPPIGPLEVSEITPESCTLSWKVPLDDGGSPITNYIVERYEPLGYWTKASSFVRSTHYDNMGMENNKQYSFRVRAENQYGISDPLILEEPIIARYPFTVPDPPNPPRVSDWDASYVTVTWERPLMDGGSRIQGYRFEYRDVTDSTWIVCNFLIKDNSYQVYNLVPGREYEFRVRAQNAAGVSKPSASSKRFKIHGKITPPSAPGAPAVIKVGKSFVDLSWTPPASDGGSRITGYYVERRDIGGARWVKCNESNIPVTELTITNLIEGGVYEFRVYAVNNYGVSPPSTETRSVRIGEQLDTEKPEWVKRLKFSLVPLGKSVQLTCEAHGKPEPTCRWLRNGKEITHGGQFALESKNGVFSLHISNVTYRDEGDYTCEALNFVGAIHTTAAVKIGVPPKLVNIPSDVYLIKGDNAKIKLGFSGDHPMEVNISKDREKLVETEHIKYTVFDDYAVIYIRDVEDSDKGVYLVNFKNDSGSVSCNVNVHVTGLPGPPTGPLLISHVTKNMCTVSWKPPKYDGGRKITHYVVERRDIKSQHWLIVSNYIKETQLIIKGLIEFSEYLFRVSAVNENGMGAPLEGADPIKARGPYDLPSPPGIPIIHEVGGDFVNLEWEKPFSDGGTRILGYWIEKREQGTDTWQRVNTVSCSICTINCPNLVEGRFYEFRVAAQNEVGCSEFSKASQLVKAEDPDICKPPEVVKPLNTLTCVQNRNVEFVCKITGVPRPKITWHKGAREICSGSRYYMYSDGDMHHLAINDVFGEDADEYTCRAVNKGGVKSTKASLIIKSPPKLNVPPRFRDTAFFDNGENIEIKIPFTGFPKPRCHWTLKGEQIESGSHYHIETRERHTVLTIRDGSQMDSGTYTITIENELGQDTADIKIQISDCPDKPRNLTVDQIGLDHVTLSWLPPSWDGGASITNYIVEKREVPLSTWIRAGTTRFNQLIIPHLSPGHQYEFRVFAENVYGRSEPSDQTELVSLKDLGIKPAKRVKYELDENGKPKRQGKREPISDYDTYVFDIYSKYHPKPVEISNKSVYDLYEILEEIGTGAFGVVHRCRERKTGNVFAAKFIPVSQNSERTLIRKEIDIMNQLHHRKLIHLHDAFEDDDEFVLIYEFLSGGELFERITTEGYRMCEQEIIEYMKQICEAVKYMHEKNIIHLDIKPENVMCQTRNSNQVKLIDFGLATRLNPNEMVKISTGTAEFAAPEIVEREPVGFYTDMWAVGVLAYVLISGLSPFAGETDIDTLKNIKQGTWEFDEVAFKDVSEECKDFIRRLLIKNTEKRMTAHECLMHPWLSDSYNSSTSLISIERYKTIRDHIRRKYDDWASFVLPLGRLSEYSALRKLLVTKYKIHETSFDRRQAAPRFVIRPQSAFCYEGQSCKFYCRVIGVATPVVTWYHNNQELKQSVKFMKRYAGDDYYFIINRVKLDDRGEYIIRAENHYGAREEVIFLNVHPMSKQVPVYKPETHTVRKREPSPRPLWQEESDAAPVFTFALRPRVMQMRDTCKLLCCLSGKPVPTVKWYKNGRELSRYEYSMTHTDGVVTMEIIDTKVGDSGEYKCVAINPLGKAETSSVVIVEDRRHQSELPQVEVTKPTMKIPEPKPLPSASKSLGPPDARSRQSTRELMPLQSDALMHPPKFTKELKDVIASDGEPLQLNCHVSGDPLPQIVWTKNGKKLTSSDVIDIKYKSGIASLRINELFPEDSGTYVCTAKNSMGETSTQCKLDVKKVAGSTGRSGDKKGSMVKAPIINKHTDSGYYKDGSEVVIKCNITCPDPFNVIWLHDNREIKNTPDFEYLNDGDVYSLHIPEIFPEDAGTYTCEAFNKGGESFSSCTITVLGEQKESPTFAKFPASLSVLDGVKAVFTCETFDAPTKLEWYKDGEPINESSNRYRFVKKDNKYTFTIAKCSFEDIGQYQVRAVTRQGDALASFSVNVSA</sequence>
<accession>A0A1S4F231</accession>
<dbReference type="InterPro" id="IPR017441">
    <property type="entry name" value="Protein_kinase_ATP_BS"/>
</dbReference>
<dbReference type="FunFam" id="2.60.40.10:FF:000006">
    <property type="entry name" value="Uncharacterized protein, isoform F"/>
    <property type="match status" value="1"/>
</dbReference>
<feature type="region of interest" description="Disordered" evidence="12">
    <location>
        <begin position="3025"/>
        <end position="3058"/>
    </location>
</feature>
<keyword evidence="11" id="KW-0175">Coiled coil</keyword>
<dbReference type="FunFam" id="2.60.40.10:FF:000056">
    <property type="entry name" value="twitchin isoform X4"/>
    <property type="match status" value="23"/>
</dbReference>
<dbReference type="Gene3D" id="1.10.510.10">
    <property type="entry name" value="Transferase(Phosphotransferase) domain 1"/>
    <property type="match status" value="1"/>
</dbReference>
<dbReference type="Proteomes" id="UP000008820">
    <property type="component" value="Chromosome 1"/>
</dbReference>
<dbReference type="PROSITE" id="PS50835">
    <property type="entry name" value="IG_LIKE"/>
    <property type="match status" value="25"/>
</dbReference>
<dbReference type="InterPro" id="IPR013098">
    <property type="entry name" value="Ig_I-set"/>
</dbReference>
<comment type="subcellular location">
    <subcellularLocation>
        <location evidence="1">Cytoplasm</location>
    </subcellularLocation>
</comment>
<dbReference type="PANTHER" id="PTHR14340">
    <property type="entry name" value="MICROFIBRIL-ASSOCIATED GLYCOPROTEIN 3"/>
    <property type="match status" value="1"/>
</dbReference>
<feature type="coiled-coil region" evidence="11">
    <location>
        <begin position="629"/>
        <end position="745"/>
    </location>
</feature>
<name>A0A1S4F231_AEDAE</name>
<evidence type="ECO:0000256" key="12">
    <source>
        <dbReference type="SAM" id="MobiDB-lite"/>
    </source>
</evidence>
<evidence type="ECO:0000256" key="10">
    <source>
        <dbReference type="ARBA" id="ARBA00023319"/>
    </source>
</evidence>
<keyword evidence="14" id="KW-1185">Reference proteome</keyword>
<dbReference type="InterPro" id="IPR013783">
    <property type="entry name" value="Ig-like_fold"/>
</dbReference>
<dbReference type="GO" id="GO:0005524">
    <property type="term" value="F:ATP binding"/>
    <property type="evidence" value="ECO:0007669"/>
    <property type="project" value="UniProtKB-UniRule"/>
</dbReference>
<keyword evidence="3" id="KW-0728">SH3 domain</keyword>
<dbReference type="FunFam" id="2.60.40.10:FF:000466">
    <property type="entry name" value="Uncharacterized protein, isoform H"/>
    <property type="match status" value="1"/>
</dbReference>
<reference evidence="13" key="2">
    <citation type="submission" date="2020-05" db="UniProtKB">
        <authorList>
            <consortium name="EnsemblMetazoa"/>
        </authorList>
    </citation>
    <scope>IDENTIFICATION</scope>
    <source>
        <strain evidence="13">LVP_AGWG</strain>
    </source>
</reference>
<dbReference type="Pfam" id="PF00041">
    <property type="entry name" value="fn3"/>
    <property type="match status" value="37"/>
</dbReference>
<keyword evidence="9" id="KW-0514">Muscle protein</keyword>
<dbReference type="EnsemblMetazoa" id="AAEL002565-RA">
    <property type="protein sequence ID" value="AAEL002565-PA"/>
    <property type="gene ID" value="AAEL002565"/>
</dbReference>
<evidence type="ECO:0000256" key="5">
    <source>
        <dbReference type="ARBA" id="ARBA00022553"/>
    </source>
</evidence>
<dbReference type="CDD" id="cd00063">
    <property type="entry name" value="FN3"/>
    <property type="match status" value="37"/>
</dbReference>
<evidence type="ECO:0000256" key="1">
    <source>
        <dbReference type="ARBA" id="ARBA00004496"/>
    </source>
</evidence>
<dbReference type="FunFam" id="2.60.40.10:FF:000935">
    <property type="entry name" value="Uncharacterized protein, isoform I"/>
    <property type="match status" value="1"/>
</dbReference>
<dbReference type="PROSITE" id="PS00107">
    <property type="entry name" value="PROTEIN_KINASE_ATP"/>
    <property type="match status" value="1"/>
</dbReference>
<dbReference type="InterPro" id="IPR008271">
    <property type="entry name" value="Ser/Thr_kinase_AS"/>
</dbReference>
<dbReference type="FunFam" id="2.60.40.10:FF:000107">
    <property type="entry name" value="Myosin, light chain kinase a"/>
    <property type="match status" value="1"/>
</dbReference>
<evidence type="ECO:0000256" key="7">
    <source>
        <dbReference type="ARBA" id="ARBA00022741"/>
    </source>
</evidence>
<keyword evidence="8" id="KW-0067">ATP-binding</keyword>
<evidence type="ECO:0000256" key="4">
    <source>
        <dbReference type="ARBA" id="ARBA00022490"/>
    </source>
</evidence>
<proteinExistence type="inferred from homology"/>
<dbReference type="GO" id="GO:0030017">
    <property type="term" value="C:sarcomere"/>
    <property type="evidence" value="ECO:0007669"/>
    <property type="project" value="UniProtKB-ARBA"/>
</dbReference>
<comment type="similarity">
    <text evidence="2">Belongs to the protein kinase superfamily. CAMK Ser/Thr protein kinase family.</text>
</comment>
<dbReference type="SMART" id="SM00406">
    <property type="entry name" value="IGv"/>
    <property type="match status" value="3"/>
</dbReference>
<evidence type="ECO:0000313" key="14">
    <source>
        <dbReference type="Proteomes" id="UP000008820"/>
    </source>
</evidence>
<dbReference type="Gene3D" id="3.30.200.20">
    <property type="entry name" value="Phosphorylase Kinase, domain 1"/>
    <property type="match status" value="1"/>
</dbReference>
<dbReference type="InterPro" id="IPR011009">
    <property type="entry name" value="Kinase-like_dom_sf"/>
</dbReference>
<dbReference type="InterPro" id="IPR007110">
    <property type="entry name" value="Ig-like_dom"/>
</dbReference>
<dbReference type="SMART" id="SM00408">
    <property type="entry name" value="IGc2"/>
    <property type="match status" value="24"/>
</dbReference>
<evidence type="ECO:0000256" key="3">
    <source>
        <dbReference type="ARBA" id="ARBA00022443"/>
    </source>
</evidence>
<feature type="region of interest" description="Disordered" evidence="12">
    <location>
        <begin position="4313"/>
        <end position="4333"/>
    </location>
</feature>
<dbReference type="SMART" id="SM00060">
    <property type="entry name" value="FN3"/>
    <property type="match status" value="37"/>
</dbReference>
<dbReference type="SUPFAM" id="SSF49265">
    <property type="entry name" value="Fibronectin type III"/>
    <property type="match status" value="20"/>
</dbReference>
<dbReference type="Pfam" id="PF00069">
    <property type="entry name" value="Pkinase"/>
    <property type="match status" value="1"/>
</dbReference>
<evidence type="ECO:0000256" key="9">
    <source>
        <dbReference type="ARBA" id="ARBA00023179"/>
    </source>
</evidence>
<evidence type="ECO:0000313" key="13">
    <source>
        <dbReference type="EnsemblMetazoa" id="AAEL002565-PA"/>
    </source>
</evidence>
<dbReference type="Pfam" id="PF07679">
    <property type="entry name" value="I-set"/>
    <property type="match status" value="33"/>
</dbReference>
<dbReference type="GO" id="GO:0030154">
    <property type="term" value="P:cell differentiation"/>
    <property type="evidence" value="ECO:0007669"/>
    <property type="project" value="UniProtKB-ARBA"/>
</dbReference>
<dbReference type="FunFam" id="2.60.40.10:FF:000160">
    <property type="entry name" value="Titin a"/>
    <property type="match status" value="2"/>
</dbReference>
<feature type="region of interest" description="Disordered" evidence="12">
    <location>
        <begin position="7585"/>
        <end position="7622"/>
    </location>
</feature>
<dbReference type="PROSITE" id="PS50011">
    <property type="entry name" value="PROTEIN_KINASE_DOM"/>
    <property type="match status" value="1"/>
</dbReference>
<dbReference type="GO" id="GO:0009653">
    <property type="term" value="P:anatomical structure morphogenesis"/>
    <property type="evidence" value="ECO:0007669"/>
    <property type="project" value="UniProtKB-ARBA"/>
</dbReference>
<dbReference type="PANTHER" id="PTHR14340:SF9">
    <property type="entry name" value="FIBRONECTIN TYPE-III DOMAIN-CONTAINING PROTEIN"/>
    <property type="match status" value="1"/>
</dbReference>
<dbReference type="PROSITE" id="PS00108">
    <property type="entry name" value="PROTEIN_KINASE_ST"/>
    <property type="match status" value="1"/>
</dbReference>
<feature type="compositionally biased region" description="Basic and acidic residues" evidence="12">
    <location>
        <begin position="782"/>
        <end position="809"/>
    </location>
</feature>
<dbReference type="FunFam" id="2.60.40.10:FF:000051">
    <property type="entry name" value="Uncharacterized protein, isoform J"/>
    <property type="match status" value="10"/>
</dbReference>
<feature type="region of interest" description="Disordered" evidence="12">
    <location>
        <begin position="4511"/>
        <end position="4530"/>
    </location>
</feature>
<dbReference type="FunFam" id="2.60.40.10:FF:000553">
    <property type="entry name" value="Uncharacterized protein, isoform J"/>
    <property type="match status" value="1"/>
</dbReference>
<feature type="compositionally biased region" description="Basic and acidic residues" evidence="12">
    <location>
        <begin position="761"/>
        <end position="775"/>
    </location>
</feature>
<dbReference type="SMART" id="SM00409">
    <property type="entry name" value="IG"/>
    <property type="match status" value="35"/>
</dbReference>
<dbReference type="GO" id="GO:0004672">
    <property type="term" value="F:protein kinase activity"/>
    <property type="evidence" value="ECO:0007669"/>
    <property type="project" value="InterPro"/>
</dbReference>
<dbReference type="FunFam" id="2.60.40.10:FF:000460">
    <property type="entry name" value="Bent, isoform J"/>
    <property type="match status" value="1"/>
</dbReference>
<keyword evidence="5" id="KW-0597">Phosphoprotein</keyword>
<dbReference type="FunFam" id="2.60.40.10:FF:000147">
    <property type="entry name" value="Myosin light chain kinase"/>
    <property type="match status" value="1"/>
</dbReference>
<dbReference type="Gene3D" id="2.60.40.10">
    <property type="entry name" value="Immunoglobulins"/>
    <property type="match status" value="73"/>
</dbReference>
<gene>
    <name evidence="13" type="primary">5580168</name>
</gene>